<comment type="caution">
    <text evidence="8">The sequence shown here is derived from an EMBL/GenBank/DDBJ whole genome shotgun (WGS) entry which is preliminary data.</text>
</comment>
<protein>
    <submittedName>
        <fullName evidence="8">Zinc-containing alcohol dehydrogenase (ADH)</fullName>
    </submittedName>
</protein>
<gene>
    <name evidence="8" type="ORF">DLAC_06797</name>
</gene>
<evidence type="ECO:0000256" key="4">
    <source>
        <dbReference type="ARBA" id="ARBA00022833"/>
    </source>
</evidence>
<keyword evidence="4 6" id="KW-0862">Zinc</keyword>
<dbReference type="GO" id="GO:0008270">
    <property type="term" value="F:zinc ion binding"/>
    <property type="evidence" value="ECO:0007669"/>
    <property type="project" value="InterPro"/>
</dbReference>
<proteinExistence type="inferred from homology"/>
<dbReference type="STRING" id="361077.A0A151ZDF4"/>
<dbReference type="InterPro" id="IPR011032">
    <property type="entry name" value="GroES-like_sf"/>
</dbReference>
<evidence type="ECO:0000313" key="9">
    <source>
        <dbReference type="Proteomes" id="UP000076078"/>
    </source>
</evidence>
<dbReference type="GO" id="GO:0005737">
    <property type="term" value="C:cytoplasm"/>
    <property type="evidence" value="ECO:0007669"/>
    <property type="project" value="TreeGrafter"/>
</dbReference>
<dbReference type="OrthoDB" id="17011at2759"/>
<dbReference type="InterPro" id="IPR002328">
    <property type="entry name" value="ADH_Zn_CS"/>
</dbReference>
<evidence type="ECO:0000256" key="3">
    <source>
        <dbReference type="ARBA" id="ARBA00022723"/>
    </source>
</evidence>
<dbReference type="InterPro" id="IPR020843">
    <property type="entry name" value="ER"/>
</dbReference>
<keyword evidence="5" id="KW-0560">Oxidoreductase</keyword>
<keyword evidence="3 6" id="KW-0479">Metal-binding</keyword>
<evidence type="ECO:0000256" key="1">
    <source>
        <dbReference type="ARBA" id="ARBA00001947"/>
    </source>
</evidence>
<dbReference type="Gene3D" id="3.90.180.10">
    <property type="entry name" value="Medium-chain alcohol dehydrogenases, catalytic domain"/>
    <property type="match status" value="1"/>
</dbReference>
<dbReference type="PANTHER" id="PTHR42940:SF7">
    <property type="entry name" value="ALCOHOL DEHYDROGENASE-LIKE N-TERMINAL DOMAIN-CONTAINING PROTEIN"/>
    <property type="match status" value="1"/>
</dbReference>
<organism evidence="8 9">
    <name type="scientific">Tieghemostelium lacteum</name>
    <name type="common">Slime mold</name>
    <name type="synonym">Dictyostelium lacteum</name>
    <dbReference type="NCBI Taxonomy" id="361077"/>
    <lineage>
        <taxon>Eukaryota</taxon>
        <taxon>Amoebozoa</taxon>
        <taxon>Evosea</taxon>
        <taxon>Eumycetozoa</taxon>
        <taxon>Dictyostelia</taxon>
        <taxon>Dictyosteliales</taxon>
        <taxon>Raperosteliaceae</taxon>
        <taxon>Tieghemostelium</taxon>
    </lineage>
</organism>
<evidence type="ECO:0000256" key="6">
    <source>
        <dbReference type="RuleBase" id="RU361277"/>
    </source>
</evidence>
<dbReference type="InterPro" id="IPR013154">
    <property type="entry name" value="ADH-like_N"/>
</dbReference>
<evidence type="ECO:0000259" key="7">
    <source>
        <dbReference type="SMART" id="SM00829"/>
    </source>
</evidence>
<dbReference type="InParanoid" id="A0A151ZDF4"/>
<dbReference type="InterPro" id="IPR013149">
    <property type="entry name" value="ADH-like_C"/>
</dbReference>
<comment type="cofactor">
    <cofactor evidence="1 6">
        <name>Zn(2+)</name>
        <dbReference type="ChEBI" id="CHEBI:29105"/>
    </cofactor>
</comment>
<sequence>MKAAQYKEKGKLEIVQLPIPNAGKNQLRIKVKACGICHTDIFVGLQALHNPLPIVPGHEVIGVVDQIGEGSTKHKIGDLVGVGWFGGNACHQCSECRNGDLVLCSKSQVCGLSYNGGYAEYMVAPEDAFAVVPKNYDPKLAACLGCAGVTTFNGIRNLNIPVGSLVAVSGIGGLGHLAVQYCNKMGYEVVALSTSMEKEKLSKQLGAHHYIDTSTATWKEDLAKLGSVKLIVATAPSVNVATELQYCTGRGGKLLILAPMTEPIPVNSINLIANRSIHSSSSGDNFDVEDTYNFSKLHNVVPMIQTYKLEEAPKALAEINKARFRGVIVFDQ</sequence>
<dbReference type="Proteomes" id="UP000076078">
    <property type="component" value="Unassembled WGS sequence"/>
</dbReference>
<dbReference type="OMA" id="KKDFAFQ"/>
<comment type="similarity">
    <text evidence="2 6">Belongs to the zinc-containing alcohol dehydrogenase family.</text>
</comment>
<dbReference type="PROSITE" id="PS00059">
    <property type="entry name" value="ADH_ZINC"/>
    <property type="match status" value="1"/>
</dbReference>
<accession>A0A151ZDF4</accession>
<evidence type="ECO:0000313" key="8">
    <source>
        <dbReference type="EMBL" id="KYQ91977.1"/>
    </source>
</evidence>
<dbReference type="Gene3D" id="3.40.50.720">
    <property type="entry name" value="NAD(P)-binding Rossmann-like Domain"/>
    <property type="match status" value="1"/>
</dbReference>
<dbReference type="SUPFAM" id="SSF50129">
    <property type="entry name" value="GroES-like"/>
    <property type="match status" value="1"/>
</dbReference>
<keyword evidence="9" id="KW-1185">Reference proteome</keyword>
<feature type="domain" description="Enoyl reductase (ER)" evidence="7">
    <location>
        <begin position="10"/>
        <end position="330"/>
    </location>
</feature>
<evidence type="ECO:0000256" key="2">
    <source>
        <dbReference type="ARBA" id="ARBA00008072"/>
    </source>
</evidence>
<dbReference type="GO" id="GO:0004022">
    <property type="term" value="F:alcohol dehydrogenase (NAD+) activity"/>
    <property type="evidence" value="ECO:0007669"/>
    <property type="project" value="TreeGrafter"/>
</dbReference>
<dbReference type="Pfam" id="PF00107">
    <property type="entry name" value="ADH_zinc_N"/>
    <property type="match status" value="1"/>
</dbReference>
<dbReference type="EMBL" id="LODT01000031">
    <property type="protein sequence ID" value="KYQ91977.1"/>
    <property type="molecule type" value="Genomic_DNA"/>
</dbReference>
<evidence type="ECO:0000256" key="5">
    <source>
        <dbReference type="ARBA" id="ARBA00023002"/>
    </source>
</evidence>
<dbReference type="SMART" id="SM00829">
    <property type="entry name" value="PKS_ER"/>
    <property type="match status" value="1"/>
</dbReference>
<dbReference type="PANTHER" id="PTHR42940">
    <property type="entry name" value="ALCOHOL DEHYDROGENASE 1-RELATED"/>
    <property type="match status" value="1"/>
</dbReference>
<dbReference type="SUPFAM" id="SSF51735">
    <property type="entry name" value="NAD(P)-binding Rossmann-fold domains"/>
    <property type="match status" value="1"/>
</dbReference>
<reference evidence="8 9" key="1">
    <citation type="submission" date="2015-12" db="EMBL/GenBank/DDBJ databases">
        <title>Dictyostelia acquired genes for synthesis and detection of signals that induce cell-type specialization by lateral gene transfer from prokaryotes.</title>
        <authorList>
            <person name="Gloeckner G."/>
            <person name="Schaap P."/>
        </authorList>
    </citation>
    <scope>NUCLEOTIDE SEQUENCE [LARGE SCALE GENOMIC DNA]</scope>
    <source>
        <strain evidence="8 9">TK</strain>
    </source>
</reference>
<dbReference type="AlphaFoldDB" id="A0A151ZDF4"/>
<dbReference type="Pfam" id="PF08240">
    <property type="entry name" value="ADH_N"/>
    <property type="match status" value="1"/>
</dbReference>
<dbReference type="InterPro" id="IPR036291">
    <property type="entry name" value="NAD(P)-bd_dom_sf"/>
</dbReference>
<name>A0A151ZDF4_TIELA</name>